<dbReference type="GeneTree" id="ENSGT00950000183201"/>
<evidence type="ECO:0000256" key="4">
    <source>
        <dbReference type="ARBA" id="ARBA00023015"/>
    </source>
</evidence>
<feature type="compositionally biased region" description="Polar residues" evidence="8">
    <location>
        <begin position="373"/>
        <end position="385"/>
    </location>
</feature>
<evidence type="ECO:0000313" key="11">
    <source>
        <dbReference type="Proteomes" id="UP000694580"/>
    </source>
</evidence>
<evidence type="ECO:0000256" key="5">
    <source>
        <dbReference type="ARBA" id="ARBA00023159"/>
    </source>
</evidence>
<comment type="similarity">
    <text evidence="2">Belongs to the mastermind family.</text>
</comment>
<feature type="compositionally biased region" description="Low complexity" evidence="8">
    <location>
        <begin position="782"/>
        <end position="800"/>
    </location>
</feature>
<evidence type="ECO:0000256" key="8">
    <source>
        <dbReference type="SAM" id="MobiDB-lite"/>
    </source>
</evidence>
<keyword evidence="4" id="KW-0805">Transcription regulation</keyword>
<keyword evidence="6" id="KW-0804">Transcription</keyword>
<dbReference type="Ensembl" id="ENSDCDT00010024152.1">
    <property type="protein sequence ID" value="ENSDCDP00010021850.1"/>
    <property type="gene ID" value="ENSDCDG00010010891.1"/>
</dbReference>
<dbReference type="PANTHER" id="PTHR15692:SF19">
    <property type="entry name" value="MASTERMIND-LIKE PROTEIN 1"/>
    <property type="match status" value="1"/>
</dbReference>
<feature type="compositionally biased region" description="Low complexity" evidence="8">
    <location>
        <begin position="305"/>
        <end position="333"/>
    </location>
</feature>
<evidence type="ECO:0000259" key="9">
    <source>
        <dbReference type="SMART" id="SM01275"/>
    </source>
</evidence>
<feature type="compositionally biased region" description="Low complexity" evidence="8">
    <location>
        <begin position="621"/>
        <end position="641"/>
    </location>
</feature>
<dbReference type="Pfam" id="PF09596">
    <property type="entry name" value="MamL-1"/>
    <property type="match status" value="1"/>
</dbReference>
<evidence type="ECO:0000256" key="7">
    <source>
        <dbReference type="ARBA" id="ARBA00023242"/>
    </source>
</evidence>
<feature type="region of interest" description="Disordered" evidence="8">
    <location>
        <begin position="118"/>
        <end position="152"/>
    </location>
</feature>
<keyword evidence="5" id="KW-0010">Activator</keyword>
<gene>
    <name evidence="10" type="primary">MAML1</name>
</gene>
<reference evidence="10 11" key="1">
    <citation type="submission" date="2020-06" db="EMBL/GenBank/DDBJ databases">
        <authorList>
            <consortium name="Wellcome Sanger Institute Data Sharing"/>
        </authorList>
    </citation>
    <scope>NUCLEOTIDE SEQUENCE [LARGE SCALE GENOMIC DNA]</scope>
</reference>
<feature type="region of interest" description="Disordered" evidence="8">
    <location>
        <begin position="58"/>
        <end position="102"/>
    </location>
</feature>
<protein>
    <recommendedName>
        <fullName evidence="9">Neurogenic mastermind-like N-terminal domain-containing protein</fullName>
    </recommendedName>
</protein>
<comment type="subcellular location">
    <subcellularLocation>
        <location evidence="1">Nucleus speckle</location>
    </subcellularLocation>
</comment>
<feature type="region of interest" description="Disordered" evidence="8">
    <location>
        <begin position="280"/>
        <end position="398"/>
    </location>
</feature>
<dbReference type="AlphaFoldDB" id="A0AAY4BLQ8"/>
<dbReference type="GO" id="GO:0016607">
    <property type="term" value="C:nuclear speck"/>
    <property type="evidence" value="ECO:0007669"/>
    <property type="project" value="UniProtKB-SubCell"/>
</dbReference>
<feature type="region of interest" description="Disordered" evidence="8">
    <location>
        <begin position="411"/>
        <end position="462"/>
    </location>
</feature>
<evidence type="ECO:0000313" key="10">
    <source>
        <dbReference type="Ensembl" id="ENSDCDP00010021850.1"/>
    </source>
</evidence>
<feature type="domain" description="Neurogenic mastermind-like N-terminal" evidence="9">
    <location>
        <begin position="8"/>
        <end position="67"/>
    </location>
</feature>
<feature type="region of interest" description="Disordered" evidence="8">
    <location>
        <begin position="514"/>
        <end position="554"/>
    </location>
</feature>
<dbReference type="Proteomes" id="UP000694580">
    <property type="component" value="Chromosome 18"/>
</dbReference>
<dbReference type="GeneID" id="114767810"/>
<feature type="region of interest" description="Disordered" evidence="8">
    <location>
        <begin position="853"/>
        <end position="874"/>
    </location>
</feature>
<feature type="region of interest" description="Disordered" evidence="8">
    <location>
        <begin position="467"/>
        <end position="486"/>
    </location>
</feature>
<sequence>MMADFVVPRHSAVMERLRRRIELFRRHHNNCESRYDGTAMERLELERQQTYALHQRCLQTKAKRSSKHRQPPAGSDQAAPRGSGTAGSAAELADSGTPGEQSRNSTLIALQEKVNRNLEGAGSPLGHDQVNGFSDGGYPPSKKPRLESLNGTSNGAVPPLSPLDTKHGIGGDPLVPTGAHGVQQSGDPNGVGLRDGSDQRLVKQEPVDDILPCMLPPAANNNLFPDLNEQEWRELMDELNLYEDYEEIFIGFEDGKDPELPAPRPAPGLLPPELVNIKSEMSPVPGVFEQDSQGAPSGPPMHTNSPATAATAPSPALPAGQPAAQPPRQIQPASLLPPKDLSPAQQLQQLAAREQQRSQMQQQTAKFHPAPNHPSSWQTGPSQSPLGGGSFPVEKSTSPSMFQQDFAKNLLMPGQQPNKGSPKAGTTGGYMQPGGHPNMHGHPPGNALSHPPTGAPAAMLDYNNTKPLSHYEAGAPGPPRGPAGAGQNKAALLNLIRTQQAMKQKAGMAFRPTHMQHAQDQGPFPTAPHGPGPGNAMASQPGASGMGGNHGNPAYLSGQVAQAAVLKQQQQQMQLMGQPKQFLLDQRQQQHMMAEQENQRQQQEQQMKRHLTRPPPQYQDQSNQPANQNPFQQQSQVPQFPGTAQPMGNVNPLSGPTPGGQRMFTQAQSMMGMGVGQGGGPAPGGPPAASQADLSLACGGGLDVQQVLYGNMAMHPSHPGQRQQQPVGAIPAAYRQNILAQQHLKNQANPVLLKQQMARLPSNMNTAMANSMPGTMAMPTQTQAWQQQPQQGMGSQPSASNGGMTAGFGNPNFHMQQRLPKMPNSAPYAQPPMGGRAMGGMNPAQMMPAMAQQRPNNPTLVQPQQQTQQPAPQAQSVLPDLTAFGQPQAGQVPNRAAGMQCNQGYQVTRTANQQLPFGYGTQAGAGLPSFPGESDLVDSLLKGPSSQEWMDDLDELLARHQ</sequence>
<dbReference type="InterPro" id="IPR046370">
    <property type="entry name" value="MAML_N_sf"/>
</dbReference>
<feature type="compositionally biased region" description="Basic residues" evidence="8">
    <location>
        <begin position="61"/>
        <end position="70"/>
    </location>
</feature>
<dbReference type="PANTHER" id="PTHR15692">
    <property type="entry name" value="MASTERMIND-LIKE"/>
    <property type="match status" value="1"/>
</dbReference>
<keyword evidence="11" id="KW-1185">Reference proteome</keyword>
<dbReference type="GO" id="GO:0003713">
    <property type="term" value="F:transcription coactivator activity"/>
    <property type="evidence" value="ECO:0007669"/>
    <property type="project" value="InterPro"/>
</dbReference>
<dbReference type="RefSeq" id="XP_028815403.1">
    <property type="nucleotide sequence ID" value="XM_028959570.1"/>
</dbReference>
<dbReference type="Pfam" id="PF20801">
    <property type="entry name" value="MAML1_3_TAD2"/>
    <property type="match status" value="1"/>
</dbReference>
<feature type="compositionally biased region" description="Low complexity" evidence="8">
    <location>
        <begin position="433"/>
        <end position="446"/>
    </location>
</feature>
<feature type="compositionally biased region" description="Low complexity" evidence="8">
    <location>
        <begin position="595"/>
        <end position="605"/>
    </location>
</feature>
<dbReference type="SMART" id="SM01275">
    <property type="entry name" value="MamL-1"/>
    <property type="match status" value="1"/>
</dbReference>
<evidence type="ECO:0000256" key="3">
    <source>
        <dbReference type="ARBA" id="ARBA00022976"/>
    </source>
</evidence>
<dbReference type="GO" id="GO:0007221">
    <property type="term" value="P:positive regulation of transcription of Notch receptor target"/>
    <property type="evidence" value="ECO:0007669"/>
    <property type="project" value="InterPro"/>
</dbReference>
<feature type="compositionally biased region" description="Gly residues" evidence="8">
    <location>
        <begin position="673"/>
        <end position="682"/>
    </location>
</feature>
<evidence type="ECO:0000256" key="6">
    <source>
        <dbReference type="ARBA" id="ARBA00023163"/>
    </source>
</evidence>
<keyword evidence="3" id="KW-0914">Notch signaling pathway</keyword>
<dbReference type="InterPro" id="IPR046369">
    <property type="entry name" value="MAML1-3"/>
</dbReference>
<reference evidence="10" key="2">
    <citation type="submission" date="2025-08" db="UniProtKB">
        <authorList>
            <consortium name="Ensembl"/>
        </authorList>
    </citation>
    <scope>IDENTIFICATION</scope>
</reference>
<evidence type="ECO:0000256" key="2">
    <source>
        <dbReference type="ARBA" id="ARBA00008081"/>
    </source>
</evidence>
<feature type="region of interest" description="Disordered" evidence="8">
    <location>
        <begin position="782"/>
        <end position="829"/>
    </location>
</feature>
<feature type="region of interest" description="Disordered" evidence="8">
    <location>
        <begin position="586"/>
        <end position="692"/>
    </location>
</feature>
<name>A0AAY4BLQ8_9TELE</name>
<keyword evidence="7" id="KW-0539">Nucleus</keyword>
<dbReference type="Gene3D" id="6.10.250.970">
    <property type="match status" value="1"/>
</dbReference>
<dbReference type="InterPro" id="IPR019082">
    <property type="entry name" value="Mastermind-like_N"/>
</dbReference>
<accession>A0AAY4BLQ8</accession>
<evidence type="ECO:0000256" key="1">
    <source>
        <dbReference type="ARBA" id="ARBA00004324"/>
    </source>
</evidence>
<proteinExistence type="inferred from homology"/>
<reference evidence="10" key="3">
    <citation type="submission" date="2025-09" db="UniProtKB">
        <authorList>
            <consortium name="Ensembl"/>
        </authorList>
    </citation>
    <scope>IDENTIFICATION</scope>
</reference>
<feature type="compositionally biased region" description="Low complexity" evidence="8">
    <location>
        <begin position="341"/>
        <end position="363"/>
    </location>
</feature>
<feature type="compositionally biased region" description="Low complexity" evidence="8">
    <location>
        <begin position="862"/>
        <end position="874"/>
    </location>
</feature>
<organism evidence="10 11">
    <name type="scientific">Denticeps clupeoides</name>
    <name type="common">denticle herring</name>
    <dbReference type="NCBI Taxonomy" id="299321"/>
    <lineage>
        <taxon>Eukaryota</taxon>
        <taxon>Metazoa</taxon>
        <taxon>Chordata</taxon>
        <taxon>Craniata</taxon>
        <taxon>Vertebrata</taxon>
        <taxon>Euteleostomi</taxon>
        <taxon>Actinopterygii</taxon>
        <taxon>Neopterygii</taxon>
        <taxon>Teleostei</taxon>
        <taxon>Clupei</taxon>
        <taxon>Clupeiformes</taxon>
        <taxon>Denticipitoidei</taxon>
        <taxon>Denticipitidae</taxon>
        <taxon>Denticeps</taxon>
    </lineage>
</organism>
<dbReference type="InterPro" id="IPR048455">
    <property type="entry name" value="MAML1_3_TAD2"/>
</dbReference>